<protein>
    <submittedName>
        <fullName evidence="2">Possible Zinc finger, C2H2 type</fullName>
    </submittedName>
</protein>
<sequence length="117" mass="13288">MTNYTHYTTVVVHLYYLLMTLGGANVWSNFSYGSRVDSPNGWILNPQGSFLILFENCKKSARNNINVYTHLLFTNHLGEPAGLKNTRLHDLDSAFETWNELIAGGWTEVTNQFQESA</sequence>
<accession>Q7TUC0</accession>
<dbReference type="EMBL" id="BX548174">
    <property type="protein sequence ID" value="CAE19143.1"/>
    <property type="molecule type" value="Genomic_DNA"/>
</dbReference>
<dbReference type="eggNOG" id="ENOG5032GTB">
    <property type="taxonomic scope" value="Bacteria"/>
</dbReference>
<dbReference type="KEGG" id="pmm:PMM0684"/>
<dbReference type="STRING" id="59919.PMM0684"/>
<organism evidence="2 3">
    <name type="scientific">Prochlorococcus marinus subsp. pastoris (strain CCMP1986 / NIES-2087 / MED4)</name>
    <dbReference type="NCBI Taxonomy" id="59919"/>
    <lineage>
        <taxon>Bacteria</taxon>
        <taxon>Bacillati</taxon>
        <taxon>Cyanobacteriota</taxon>
        <taxon>Cyanophyceae</taxon>
        <taxon>Synechococcales</taxon>
        <taxon>Prochlorococcaceae</taxon>
        <taxon>Prochlorococcus</taxon>
    </lineage>
</organism>
<name>Q7TUC0_PROMP</name>
<reference evidence="2 3" key="1">
    <citation type="journal article" date="2003" name="Nature">
        <title>Genome divergence in two Prochlorococcus ecotypes reflects oceanic niche differentiation.</title>
        <authorList>
            <person name="Rocap G."/>
            <person name="Larimer F.W."/>
            <person name="Lamerdin J.E."/>
            <person name="Malfatti S."/>
            <person name="Chain P."/>
            <person name="Ahlgren N.A."/>
            <person name="Arellano A."/>
            <person name="Coleman M."/>
            <person name="Hauser L."/>
            <person name="Hess W.R."/>
            <person name="Johnson Z.I."/>
            <person name="Land M.L."/>
            <person name="Lindell D."/>
            <person name="Post A.F."/>
            <person name="Regala W."/>
            <person name="Shah M."/>
            <person name="Shaw S.L."/>
            <person name="Steglich C."/>
            <person name="Sullivan M.B."/>
            <person name="Ting C.S."/>
            <person name="Tolonen A."/>
            <person name="Webb E.A."/>
            <person name="Zinser E.R."/>
            <person name="Chisholm S.W."/>
        </authorList>
    </citation>
    <scope>NUCLEOTIDE SEQUENCE [LARGE SCALE GENOMIC DNA]</scope>
    <source>
        <strain evidence="3">CCMP1986 / NIES-2087 / MED4</strain>
    </source>
</reference>
<dbReference type="Pfam" id="PF07864">
    <property type="entry name" value="DUF1651"/>
    <property type="match status" value="1"/>
</dbReference>
<dbReference type="Proteomes" id="UP000001026">
    <property type="component" value="Chromosome"/>
</dbReference>
<gene>
    <name evidence="2" type="ordered locus">PMM0684</name>
</gene>
<dbReference type="AlphaFoldDB" id="Q7TUC0"/>
<evidence type="ECO:0000256" key="1">
    <source>
        <dbReference type="SAM" id="Phobius"/>
    </source>
</evidence>
<proteinExistence type="predicted"/>
<dbReference type="HOGENOM" id="CLU_164025_0_0_3"/>
<keyword evidence="1" id="KW-0812">Transmembrane</keyword>
<keyword evidence="1" id="KW-1133">Transmembrane helix</keyword>
<keyword evidence="1" id="KW-0472">Membrane</keyword>
<dbReference type="InterPro" id="IPR012447">
    <property type="entry name" value="DUF1651"/>
</dbReference>
<feature type="transmembrane region" description="Helical" evidence="1">
    <location>
        <begin position="6"/>
        <end position="27"/>
    </location>
</feature>
<evidence type="ECO:0000313" key="3">
    <source>
        <dbReference type="Proteomes" id="UP000001026"/>
    </source>
</evidence>
<evidence type="ECO:0000313" key="2">
    <source>
        <dbReference type="EMBL" id="CAE19143.1"/>
    </source>
</evidence>